<evidence type="ECO:0000313" key="3">
    <source>
        <dbReference type="EMBL" id="TWF71560.1"/>
    </source>
</evidence>
<dbReference type="RefSeq" id="WP_145911761.1">
    <property type="nucleotide sequence ID" value="NZ_BAAAMZ010000023.1"/>
</dbReference>
<comment type="caution">
    <text evidence="3">The sequence shown here is derived from an EMBL/GenBank/DDBJ whole genome shotgun (WGS) entry which is preliminary data.</text>
</comment>
<reference evidence="3 4" key="1">
    <citation type="submission" date="2019-06" db="EMBL/GenBank/DDBJ databases">
        <title>Sequencing the genomes of 1000 actinobacteria strains.</title>
        <authorList>
            <person name="Klenk H.-P."/>
        </authorList>
    </citation>
    <scope>NUCLEOTIDE SEQUENCE [LARGE SCALE GENOMIC DNA]</scope>
    <source>
        <strain evidence="3 4">DSM 44826</strain>
    </source>
</reference>
<organism evidence="3 4">
    <name type="scientific">Kitasatospora viridis</name>
    <dbReference type="NCBI Taxonomy" id="281105"/>
    <lineage>
        <taxon>Bacteria</taxon>
        <taxon>Bacillati</taxon>
        <taxon>Actinomycetota</taxon>
        <taxon>Actinomycetes</taxon>
        <taxon>Kitasatosporales</taxon>
        <taxon>Streptomycetaceae</taxon>
        <taxon>Kitasatospora</taxon>
    </lineage>
</organism>
<dbReference type="Proteomes" id="UP000317940">
    <property type="component" value="Unassembled WGS sequence"/>
</dbReference>
<accession>A0A561S9M4</accession>
<feature type="signal peptide" evidence="2">
    <location>
        <begin position="1"/>
        <end position="22"/>
    </location>
</feature>
<dbReference type="AlphaFoldDB" id="A0A561S9M4"/>
<evidence type="ECO:0008006" key="5">
    <source>
        <dbReference type="Google" id="ProtNLM"/>
    </source>
</evidence>
<evidence type="ECO:0000313" key="4">
    <source>
        <dbReference type="Proteomes" id="UP000317940"/>
    </source>
</evidence>
<proteinExistence type="predicted"/>
<evidence type="ECO:0000256" key="1">
    <source>
        <dbReference type="SAM" id="MobiDB-lite"/>
    </source>
</evidence>
<sequence>MRTTTFLRAALPTAAIALLLTACGPDETPGTANPAPSSAAPSAGASHTGGAAPSSAASASAPADNGGAGGAGTYQSPLGASATAHSKDSHKLAITPVSVTKATAADVAPLHFQPSDLAGKTPYFVTVEFTNESGATVPDFGYNDMRIWVHTAADDSGVINSSSPTYHIPQCQSPATAPAANGKGDRECGVYLVPNGQAPKFLSYGAPMDTPIVWKVG</sequence>
<keyword evidence="4" id="KW-1185">Reference proteome</keyword>
<feature type="region of interest" description="Disordered" evidence="1">
    <location>
        <begin position="28"/>
        <end position="72"/>
    </location>
</feature>
<keyword evidence="2" id="KW-0732">Signal</keyword>
<feature type="chain" id="PRO_5038336792" description="DUF4352 domain-containing protein" evidence="2">
    <location>
        <begin position="23"/>
        <end position="217"/>
    </location>
</feature>
<evidence type="ECO:0000256" key="2">
    <source>
        <dbReference type="SAM" id="SignalP"/>
    </source>
</evidence>
<name>A0A561S9M4_9ACTN</name>
<dbReference type="EMBL" id="VIWT01000009">
    <property type="protein sequence ID" value="TWF71560.1"/>
    <property type="molecule type" value="Genomic_DNA"/>
</dbReference>
<feature type="compositionally biased region" description="Low complexity" evidence="1">
    <location>
        <begin position="28"/>
        <end position="65"/>
    </location>
</feature>
<gene>
    <name evidence="3" type="ORF">FHX73_19190</name>
</gene>
<protein>
    <recommendedName>
        <fullName evidence="5">DUF4352 domain-containing protein</fullName>
    </recommendedName>
</protein>
<dbReference type="OrthoDB" id="4226479at2"/>
<dbReference type="PROSITE" id="PS51257">
    <property type="entry name" value="PROKAR_LIPOPROTEIN"/>
    <property type="match status" value="1"/>
</dbReference>